<organism evidence="1 2">
    <name type="scientific">Vigna radiata var. radiata</name>
    <name type="common">Mung bean</name>
    <name type="synonym">Phaseolus aureus</name>
    <dbReference type="NCBI Taxonomy" id="3916"/>
    <lineage>
        <taxon>Eukaryota</taxon>
        <taxon>Viridiplantae</taxon>
        <taxon>Streptophyta</taxon>
        <taxon>Embryophyta</taxon>
        <taxon>Tracheophyta</taxon>
        <taxon>Spermatophyta</taxon>
        <taxon>Magnoliopsida</taxon>
        <taxon>eudicotyledons</taxon>
        <taxon>Gunneridae</taxon>
        <taxon>Pentapetalae</taxon>
        <taxon>rosids</taxon>
        <taxon>fabids</taxon>
        <taxon>Fabales</taxon>
        <taxon>Fabaceae</taxon>
        <taxon>Papilionoideae</taxon>
        <taxon>50 kb inversion clade</taxon>
        <taxon>NPAAA clade</taxon>
        <taxon>indigoferoid/millettioid clade</taxon>
        <taxon>Phaseoleae</taxon>
        <taxon>Vigna</taxon>
    </lineage>
</organism>
<sequence>MEDIITIQDQYPDFNLEDKVAEKEEAYMNLAGLSNNVIKFNGLNYADWSEQIQFQLGVLDLDMAIMMDEIPAAIIETSTNDEKSLYEAWHRSNRLSLNLMCMSMVENVKPSMPRTENAKEFMKMIKEYSQSDITDKSIVGTLMSELTTKKFDWSQPIHEHVTGMANIAARLKSMGMEVNESFLV</sequence>
<proteinExistence type="predicted"/>
<keyword evidence="1" id="KW-1185">Reference proteome</keyword>
<evidence type="ECO:0000313" key="2">
    <source>
        <dbReference type="RefSeq" id="XP_014490205.1"/>
    </source>
</evidence>
<dbReference type="GeneID" id="106752940"/>
<dbReference type="Pfam" id="PF14223">
    <property type="entry name" value="Retrotran_gag_2"/>
    <property type="match status" value="1"/>
</dbReference>
<gene>
    <name evidence="2" type="primary">LOC106752940</name>
</gene>
<accession>A0A1S3T8W2</accession>
<protein>
    <submittedName>
        <fullName evidence="2">Uncharacterized protein LOC106752940</fullName>
    </submittedName>
</protein>
<dbReference type="Proteomes" id="UP000087766">
    <property type="component" value="Unplaced"/>
</dbReference>
<reference evidence="2" key="1">
    <citation type="submission" date="2025-08" db="UniProtKB">
        <authorList>
            <consortium name="RefSeq"/>
        </authorList>
    </citation>
    <scope>IDENTIFICATION</scope>
    <source>
        <tissue evidence="2">Leaf</tissue>
    </source>
</reference>
<dbReference type="OrthoDB" id="1359933at2759"/>
<dbReference type="KEGG" id="vra:106752940"/>
<dbReference type="AlphaFoldDB" id="A0A1S3T8W2"/>
<dbReference type="PANTHER" id="PTHR35317:SF23">
    <property type="entry name" value="OS04G0629600 PROTEIN"/>
    <property type="match status" value="1"/>
</dbReference>
<dbReference type="PANTHER" id="PTHR35317">
    <property type="entry name" value="OS04G0629600 PROTEIN"/>
    <property type="match status" value="1"/>
</dbReference>
<evidence type="ECO:0000313" key="1">
    <source>
        <dbReference type="Proteomes" id="UP000087766"/>
    </source>
</evidence>
<dbReference type="RefSeq" id="XP_014490205.1">
    <property type="nucleotide sequence ID" value="XM_014634719.1"/>
</dbReference>
<name>A0A1S3T8W2_VIGRR</name>